<sequence>MGHSTKLLTPTQTVGDIFYDELREDVSAKLTSVLAQSPGIGPIILWGEWAMQYYGVPICDNHMHLLVPDDQLEAAYEALLAAGYEDSPPVLLPMVTSSDPNIHWEELGCPAHRVVGDLRHRKSRVKILIQNYSAAAGTFDDADPSSFEQCAGLAIPPLPLLGQSFLRAYFKVRGSKSRLRDILGVWCASVKLSGYSPLGVDAMRGVPGIDDAMALYWERGY</sequence>
<organism evidence="1 2">
    <name type="scientific">Laetiporus sulphureus 93-53</name>
    <dbReference type="NCBI Taxonomy" id="1314785"/>
    <lineage>
        <taxon>Eukaryota</taxon>
        <taxon>Fungi</taxon>
        <taxon>Dikarya</taxon>
        <taxon>Basidiomycota</taxon>
        <taxon>Agaricomycotina</taxon>
        <taxon>Agaricomycetes</taxon>
        <taxon>Polyporales</taxon>
        <taxon>Laetiporus</taxon>
    </lineage>
</organism>
<reference evidence="1 2" key="1">
    <citation type="journal article" date="2016" name="Mol. Biol. Evol.">
        <title>Comparative Genomics of Early-Diverging Mushroom-Forming Fungi Provides Insights into the Origins of Lignocellulose Decay Capabilities.</title>
        <authorList>
            <person name="Nagy L.G."/>
            <person name="Riley R."/>
            <person name="Tritt A."/>
            <person name="Adam C."/>
            <person name="Daum C."/>
            <person name="Floudas D."/>
            <person name="Sun H."/>
            <person name="Yadav J.S."/>
            <person name="Pangilinan J."/>
            <person name="Larsson K.H."/>
            <person name="Matsuura K."/>
            <person name="Barry K."/>
            <person name="Labutti K."/>
            <person name="Kuo R."/>
            <person name="Ohm R.A."/>
            <person name="Bhattacharya S.S."/>
            <person name="Shirouzu T."/>
            <person name="Yoshinaga Y."/>
            <person name="Martin F.M."/>
            <person name="Grigoriev I.V."/>
            <person name="Hibbett D.S."/>
        </authorList>
    </citation>
    <scope>NUCLEOTIDE SEQUENCE [LARGE SCALE GENOMIC DNA]</scope>
    <source>
        <strain evidence="1 2">93-53</strain>
    </source>
</reference>
<dbReference type="Proteomes" id="UP000076871">
    <property type="component" value="Unassembled WGS sequence"/>
</dbReference>
<evidence type="ECO:0000313" key="2">
    <source>
        <dbReference type="Proteomes" id="UP000076871"/>
    </source>
</evidence>
<dbReference type="OrthoDB" id="2776971at2759"/>
<dbReference type="AlphaFoldDB" id="A0A165D042"/>
<keyword evidence="2" id="KW-1185">Reference proteome</keyword>
<dbReference type="GeneID" id="63829996"/>
<proteinExistence type="predicted"/>
<dbReference type="EMBL" id="KV427641">
    <property type="protein sequence ID" value="KZT03866.1"/>
    <property type="molecule type" value="Genomic_DNA"/>
</dbReference>
<gene>
    <name evidence="1" type="ORF">LAESUDRAFT_761695</name>
</gene>
<evidence type="ECO:0000313" key="1">
    <source>
        <dbReference type="EMBL" id="KZT03866.1"/>
    </source>
</evidence>
<evidence type="ECO:0008006" key="3">
    <source>
        <dbReference type="Google" id="ProtNLM"/>
    </source>
</evidence>
<accession>A0A165D042</accession>
<dbReference type="InParanoid" id="A0A165D042"/>
<dbReference type="RefSeq" id="XP_040761606.1">
    <property type="nucleotide sequence ID" value="XM_040912968.1"/>
</dbReference>
<name>A0A165D042_9APHY</name>
<protein>
    <recommendedName>
        <fullName evidence="3">Nucleotidyltransferase family protein</fullName>
    </recommendedName>
</protein>